<feature type="non-terminal residue" evidence="1">
    <location>
        <position position="1"/>
    </location>
</feature>
<evidence type="ECO:0000313" key="1">
    <source>
        <dbReference type="EMBL" id="SVB02522.1"/>
    </source>
</evidence>
<dbReference type="AlphaFoldDB" id="A0A382AN07"/>
<sequence length="60" mass="6880">VSKSAAKTLDGLRASIRHHEERYYVLHDPEISDTEFDHLLKQLEALEREHPSLVTPDSPT</sequence>
<dbReference type="EMBL" id="UINC01025954">
    <property type="protein sequence ID" value="SVB02522.1"/>
    <property type="molecule type" value="Genomic_DNA"/>
</dbReference>
<gene>
    <name evidence="1" type="ORF">METZ01_LOCUS155376</name>
</gene>
<feature type="non-terminal residue" evidence="1">
    <location>
        <position position="60"/>
    </location>
</feature>
<accession>A0A382AN07</accession>
<name>A0A382AN07_9ZZZZ</name>
<protein>
    <submittedName>
        <fullName evidence="1">Uncharacterized protein</fullName>
    </submittedName>
</protein>
<organism evidence="1">
    <name type="scientific">marine metagenome</name>
    <dbReference type="NCBI Taxonomy" id="408172"/>
    <lineage>
        <taxon>unclassified sequences</taxon>
        <taxon>metagenomes</taxon>
        <taxon>ecological metagenomes</taxon>
    </lineage>
</organism>
<dbReference type="Gene3D" id="1.10.287.610">
    <property type="entry name" value="Helix hairpin bin"/>
    <property type="match status" value="1"/>
</dbReference>
<reference evidence="1" key="1">
    <citation type="submission" date="2018-05" db="EMBL/GenBank/DDBJ databases">
        <authorList>
            <person name="Lanie J.A."/>
            <person name="Ng W.-L."/>
            <person name="Kazmierczak K.M."/>
            <person name="Andrzejewski T.M."/>
            <person name="Davidsen T.M."/>
            <person name="Wayne K.J."/>
            <person name="Tettelin H."/>
            <person name="Glass J.I."/>
            <person name="Rusch D."/>
            <person name="Podicherti R."/>
            <person name="Tsui H.-C.T."/>
            <person name="Winkler M.E."/>
        </authorList>
    </citation>
    <scope>NUCLEOTIDE SEQUENCE</scope>
</reference>
<proteinExistence type="predicted"/>
<dbReference type="SUPFAM" id="SSF56091">
    <property type="entry name" value="DNA ligase/mRNA capping enzyme, catalytic domain"/>
    <property type="match status" value="1"/>
</dbReference>